<evidence type="ECO:0000256" key="2">
    <source>
        <dbReference type="ARBA" id="ARBA00022428"/>
    </source>
</evidence>
<keyword evidence="2 4" id="KW-0474">Menaquinone biosynthesis</keyword>
<comment type="similarity">
    <text evidence="4">Belongs to the MqnA/MqnD family. MqnA subfamily.</text>
</comment>
<comment type="caution">
    <text evidence="5">The sequence shown here is derived from an EMBL/GenBank/DDBJ whole genome shotgun (WGS) entry which is preliminary data.</text>
</comment>
<dbReference type="CDD" id="cd13634">
    <property type="entry name" value="PBP2_Sco4506"/>
    <property type="match status" value="1"/>
</dbReference>
<sequence>MTRQVRVGAVSYLNARPLIEELDRYVPPWQLILDVPSRLADAMAAGTLDIGLIPVVEFLRAPDYTFIPGIAIASRGPVLSVTLFSRVKWPHIRRVALDEGSRTSAVLVRVLLQERWGVEAEYQPLPLHHTVEDVEADAVLLIGDRAMHACLPGWPYAYDLGTEWTDWTGLPMVYALWAVRPEIPLEDVAEPFLQARQRGLSRLGLIAQREAARLHLDAGYCRRYLSHIIRYDLGAWELAGLRRFAELTAQLGLTPPLEERRLQTSLPALAFAGAAP</sequence>
<dbReference type="PANTHER" id="PTHR37690">
    <property type="entry name" value="CHORISMATE DEHYDRATASE"/>
    <property type="match status" value="1"/>
</dbReference>
<reference evidence="5 6" key="1">
    <citation type="submission" date="2020-07" db="EMBL/GenBank/DDBJ databases">
        <title>Thermogemmata thermophila gen. nov., sp. nov., a novel moderate thermophilic planctomycete from a Kamchatka hot spring.</title>
        <authorList>
            <person name="Elcheninov A.G."/>
            <person name="Podosokorskaya O.A."/>
            <person name="Kovaleva O.L."/>
            <person name="Novikov A."/>
            <person name="Bonch-Osmolovskaya E.A."/>
            <person name="Toshchakov S.V."/>
            <person name="Kublanov I.V."/>
        </authorList>
    </citation>
    <scope>NUCLEOTIDE SEQUENCE [LARGE SCALE GENOMIC DNA]</scope>
    <source>
        <strain evidence="5 6">2918</strain>
    </source>
</reference>
<dbReference type="InterPro" id="IPR003773">
    <property type="entry name" value="Menaquinone_biosynth"/>
</dbReference>
<proteinExistence type="inferred from homology"/>
<evidence type="ECO:0000256" key="1">
    <source>
        <dbReference type="ARBA" id="ARBA00004863"/>
    </source>
</evidence>
<comment type="function">
    <text evidence="4">Catalyzes the dehydration of chorismate into 3-[(1-carboxyvinyl)oxy]benzoate, a step in the biosynthesis of menaquinone (MK, vitamin K2).</text>
</comment>
<dbReference type="RefSeq" id="WP_194538965.1">
    <property type="nucleotide sequence ID" value="NZ_JACEFB010000011.1"/>
</dbReference>
<dbReference type="GO" id="GO:0016836">
    <property type="term" value="F:hydro-lyase activity"/>
    <property type="evidence" value="ECO:0007669"/>
    <property type="project" value="UniProtKB-UniRule"/>
</dbReference>
<dbReference type="Pfam" id="PF02621">
    <property type="entry name" value="VitK2_biosynth"/>
    <property type="match status" value="1"/>
</dbReference>
<dbReference type="EMBL" id="JACEFB010000011">
    <property type="protein sequence ID" value="MBA2227143.1"/>
    <property type="molecule type" value="Genomic_DNA"/>
</dbReference>
<evidence type="ECO:0000256" key="4">
    <source>
        <dbReference type="HAMAP-Rule" id="MF_00995"/>
    </source>
</evidence>
<dbReference type="Gene3D" id="3.40.190.10">
    <property type="entry name" value="Periplasmic binding protein-like II"/>
    <property type="match status" value="2"/>
</dbReference>
<comment type="pathway">
    <text evidence="1 4">Quinol/quinone metabolism; menaquinone biosynthesis.</text>
</comment>
<dbReference type="PANTHER" id="PTHR37690:SF1">
    <property type="entry name" value="CHORISMATE DEHYDRATASE"/>
    <property type="match status" value="1"/>
</dbReference>
<dbReference type="SUPFAM" id="SSF53850">
    <property type="entry name" value="Periplasmic binding protein-like II"/>
    <property type="match status" value="1"/>
</dbReference>
<keyword evidence="6" id="KW-1185">Reference proteome</keyword>
<protein>
    <recommendedName>
        <fullName evidence="4">Chorismate dehydratase</fullName>
        <ecNumber evidence="4">4.2.1.151</ecNumber>
    </recommendedName>
    <alternativeName>
        <fullName evidence="4">Menaquinone biosynthetic enzyme MqnA</fullName>
    </alternativeName>
</protein>
<organism evidence="5 6">
    <name type="scientific">Thermogemmata fonticola</name>
    <dbReference type="NCBI Taxonomy" id="2755323"/>
    <lineage>
        <taxon>Bacteria</taxon>
        <taxon>Pseudomonadati</taxon>
        <taxon>Planctomycetota</taxon>
        <taxon>Planctomycetia</taxon>
        <taxon>Gemmatales</taxon>
        <taxon>Gemmataceae</taxon>
        <taxon>Thermogemmata</taxon>
    </lineage>
</organism>
<dbReference type="Proteomes" id="UP000542342">
    <property type="component" value="Unassembled WGS sequence"/>
</dbReference>
<accession>A0A7V8VFL2</accession>
<dbReference type="GO" id="GO:0009234">
    <property type="term" value="P:menaquinone biosynthetic process"/>
    <property type="evidence" value="ECO:0007669"/>
    <property type="project" value="UniProtKB-UniRule"/>
</dbReference>
<dbReference type="HAMAP" id="MF_00995">
    <property type="entry name" value="MqnA"/>
    <property type="match status" value="1"/>
</dbReference>
<evidence type="ECO:0000313" key="5">
    <source>
        <dbReference type="EMBL" id="MBA2227143.1"/>
    </source>
</evidence>
<evidence type="ECO:0000313" key="6">
    <source>
        <dbReference type="Proteomes" id="UP000542342"/>
    </source>
</evidence>
<name>A0A7V8VFL2_9BACT</name>
<dbReference type="UniPathway" id="UPA00079"/>
<comment type="catalytic activity">
    <reaction evidence="4">
        <text>chorismate = 3-[(1-carboxyvinyl)-oxy]benzoate + H2O</text>
        <dbReference type="Rhea" id="RHEA:40051"/>
        <dbReference type="ChEBI" id="CHEBI:15377"/>
        <dbReference type="ChEBI" id="CHEBI:29748"/>
        <dbReference type="ChEBI" id="CHEBI:76981"/>
        <dbReference type="EC" id="4.2.1.151"/>
    </reaction>
</comment>
<keyword evidence="3 4" id="KW-0456">Lyase</keyword>
<dbReference type="AlphaFoldDB" id="A0A7V8VFL2"/>
<dbReference type="EC" id="4.2.1.151" evidence="4"/>
<dbReference type="InterPro" id="IPR030868">
    <property type="entry name" value="MqnA"/>
</dbReference>
<gene>
    <name evidence="4" type="primary">mqnA</name>
    <name evidence="5" type="ORF">H0921_13350</name>
</gene>
<evidence type="ECO:0000256" key="3">
    <source>
        <dbReference type="ARBA" id="ARBA00023239"/>
    </source>
</evidence>